<protein>
    <submittedName>
        <fullName evidence="11">YadA domain protein</fullName>
    </submittedName>
</protein>
<dbReference type="Gene3D" id="3.30.1300.30">
    <property type="entry name" value="GSPII I/J protein-like"/>
    <property type="match status" value="1"/>
</dbReference>
<keyword evidence="5 9" id="KW-0732">Signal</keyword>
<dbReference type="EMBL" id="CP001674">
    <property type="protein sequence ID" value="ACT51265.1"/>
    <property type="molecule type" value="Genomic_DNA"/>
</dbReference>
<keyword evidence="3" id="KW-1134">Transmembrane beta strand</keyword>
<keyword evidence="6" id="KW-0472">Membrane</keyword>
<dbReference type="RefSeq" id="WP_015830612.1">
    <property type="nucleotide sequence ID" value="NC_012969.1"/>
</dbReference>
<evidence type="ECO:0000256" key="5">
    <source>
        <dbReference type="ARBA" id="ARBA00022729"/>
    </source>
</evidence>
<dbReference type="SUPFAM" id="SSF54523">
    <property type="entry name" value="Pili subunits"/>
    <property type="match status" value="1"/>
</dbReference>
<evidence type="ECO:0000256" key="3">
    <source>
        <dbReference type="ARBA" id="ARBA00022452"/>
    </source>
</evidence>
<dbReference type="AlphaFoldDB" id="C6X7T8"/>
<dbReference type="SUPFAM" id="SSF101967">
    <property type="entry name" value="Adhesin YadA, collagen-binding domain"/>
    <property type="match status" value="1"/>
</dbReference>
<keyword evidence="4" id="KW-0812">Transmembrane</keyword>
<dbReference type="KEGG" id="mei:Msip34_2023"/>
<dbReference type="InterPro" id="IPR005594">
    <property type="entry name" value="YadA_C"/>
</dbReference>
<dbReference type="HOGENOM" id="CLU_868218_0_0_4"/>
<feature type="chain" id="PRO_5002970814" evidence="9">
    <location>
        <begin position="25"/>
        <end position="320"/>
    </location>
</feature>
<dbReference type="GO" id="GO:0009986">
    <property type="term" value="C:cell surface"/>
    <property type="evidence" value="ECO:0007669"/>
    <property type="project" value="UniProtKB-SubCell"/>
</dbReference>
<dbReference type="Gene3D" id="2.150.10.10">
    <property type="entry name" value="Serralysin-like metalloprotease, C-terminal"/>
    <property type="match status" value="1"/>
</dbReference>
<reference evidence="11 12" key="2">
    <citation type="journal article" date="2011" name="J. Bacteriol.">
        <title>Genomes of three methylotrophs from a single niche uncover genetic and metabolic divergence of Methylophilaceae.</title>
        <authorList>
            <person name="Lapidus A."/>
            <person name="Clum A."/>
            <person name="Labutti K."/>
            <person name="Kaluzhnaya M.G."/>
            <person name="Lim S."/>
            <person name="Beck D.A."/>
            <person name="Glavina Del Rio T."/>
            <person name="Nolan M."/>
            <person name="Mavromatis K."/>
            <person name="Huntemann M."/>
            <person name="Lucas S."/>
            <person name="Lidstrom M.E."/>
            <person name="Ivanova N."/>
            <person name="Chistoserdova L."/>
        </authorList>
    </citation>
    <scope>NUCLEOTIDE SEQUENCE [LARGE SCALE GENOMIC DNA]</scope>
    <source>
        <strain evidence="11 12">SIP3-4</strain>
    </source>
</reference>
<name>C6X7T8_METGS</name>
<evidence type="ECO:0000256" key="6">
    <source>
        <dbReference type="ARBA" id="ARBA00023136"/>
    </source>
</evidence>
<dbReference type="STRING" id="582744.Msip34_2023"/>
<evidence type="ECO:0000256" key="7">
    <source>
        <dbReference type="ARBA" id="ARBA00023237"/>
    </source>
</evidence>
<feature type="coiled-coil region" evidence="8">
    <location>
        <begin position="227"/>
        <end position="254"/>
    </location>
</feature>
<accession>C6X7T8</accession>
<keyword evidence="7" id="KW-0998">Cell outer membrane</keyword>
<evidence type="ECO:0000313" key="12">
    <source>
        <dbReference type="Proteomes" id="UP000002743"/>
    </source>
</evidence>
<proteinExistence type="predicted"/>
<feature type="domain" description="Trimeric autotransporter adhesin YadA-like C-terminal membrane anchor" evidence="10">
    <location>
        <begin position="265"/>
        <end position="319"/>
    </location>
</feature>
<evidence type="ECO:0000256" key="9">
    <source>
        <dbReference type="SAM" id="SignalP"/>
    </source>
</evidence>
<gene>
    <name evidence="11" type="ordered locus">Msip34_2023</name>
</gene>
<sequence length="320" mass="32372" precursor="true">MYKKNGIKLSLITIALLSSVNAYAANTINDQTGTSTVNNSDNTYVSGPNNTVIDSLNLSVVGPNNNVNGLQDGSVSGYGNTFDGSSQLGGMQRSTVGGTFNNVASDNSTVGGSSNNVNGADNTVYGVGNNVGGTNLYSIGRGNTVNGDNSGVIGNNSTVNAIGSVAIGDNLNTTRNNVLDVGGKQVANVGDAVEQGDAVNLRQLQQGLASVQGGGSAYDDSNIRSDLAKTNGRVDRLERQVDKVERKLSQGIASVAAMQNAPLVQGKTTLAVGGATYNGESAIGASVTKSISNNFAITGGIAVSTGGSPVIRIGGVWTFD</sequence>
<organism evidence="11 12">
    <name type="scientific">Methylovorus glucosotrophus (strain SIP3-4)</name>
    <dbReference type="NCBI Taxonomy" id="582744"/>
    <lineage>
        <taxon>Bacteria</taxon>
        <taxon>Pseudomonadati</taxon>
        <taxon>Pseudomonadota</taxon>
        <taxon>Betaproteobacteria</taxon>
        <taxon>Nitrosomonadales</taxon>
        <taxon>Methylophilaceae</taxon>
        <taxon>Methylovorus</taxon>
    </lineage>
</organism>
<feature type="signal peptide" evidence="9">
    <location>
        <begin position="1"/>
        <end position="24"/>
    </location>
</feature>
<evidence type="ECO:0000256" key="2">
    <source>
        <dbReference type="ARBA" id="ARBA00004442"/>
    </source>
</evidence>
<dbReference type="eggNOG" id="COG5295">
    <property type="taxonomic scope" value="Bacteria"/>
</dbReference>
<evidence type="ECO:0000259" key="10">
    <source>
        <dbReference type="Pfam" id="PF03895"/>
    </source>
</evidence>
<evidence type="ECO:0000256" key="8">
    <source>
        <dbReference type="SAM" id="Coils"/>
    </source>
</evidence>
<reference evidence="12" key="1">
    <citation type="submission" date="2009-07" db="EMBL/GenBank/DDBJ databases">
        <title>Complete sequence of chromosome of Methylovorus sp. SIP3-4.</title>
        <authorList>
            <person name="Lucas S."/>
            <person name="Copeland A."/>
            <person name="Lapidus A."/>
            <person name="Glavina del Rio T."/>
            <person name="Tice H."/>
            <person name="Bruce D."/>
            <person name="Goodwin L."/>
            <person name="Pitluck S."/>
            <person name="Clum A."/>
            <person name="Larimer F."/>
            <person name="Land M."/>
            <person name="Hauser L."/>
            <person name="Kyrpides N."/>
            <person name="Mikhailova N."/>
            <person name="Kayluzhnaya M."/>
            <person name="Chistoserdova L."/>
        </authorList>
    </citation>
    <scope>NUCLEOTIDE SEQUENCE [LARGE SCALE GENOMIC DNA]</scope>
    <source>
        <strain evidence="12">SIP3-4</strain>
    </source>
</reference>
<dbReference type="OrthoDB" id="1632057at2"/>
<dbReference type="GO" id="GO:0009279">
    <property type="term" value="C:cell outer membrane"/>
    <property type="evidence" value="ECO:0007669"/>
    <property type="project" value="UniProtKB-SubCell"/>
</dbReference>
<evidence type="ECO:0000313" key="11">
    <source>
        <dbReference type="EMBL" id="ACT51265.1"/>
    </source>
</evidence>
<keyword evidence="12" id="KW-1185">Reference proteome</keyword>
<evidence type="ECO:0000256" key="4">
    <source>
        <dbReference type="ARBA" id="ARBA00022692"/>
    </source>
</evidence>
<dbReference type="InterPro" id="IPR045584">
    <property type="entry name" value="Pilin-like"/>
</dbReference>
<comment type="subcellular location">
    <subcellularLocation>
        <location evidence="2">Cell outer membrane</location>
    </subcellularLocation>
    <subcellularLocation>
        <location evidence="1">Cell surface</location>
    </subcellularLocation>
</comment>
<keyword evidence="8" id="KW-0175">Coiled coil</keyword>
<dbReference type="Proteomes" id="UP000002743">
    <property type="component" value="Chromosome"/>
</dbReference>
<dbReference type="InterPro" id="IPR011049">
    <property type="entry name" value="Serralysin-like_metalloprot_C"/>
</dbReference>
<evidence type="ECO:0000256" key="1">
    <source>
        <dbReference type="ARBA" id="ARBA00004241"/>
    </source>
</evidence>
<dbReference type="Pfam" id="PF03895">
    <property type="entry name" value="YadA_anchor"/>
    <property type="match status" value="1"/>
</dbReference>